<feature type="transmembrane region" description="Helical" evidence="2">
    <location>
        <begin position="55"/>
        <end position="73"/>
    </location>
</feature>
<dbReference type="Proteomes" id="UP000266188">
    <property type="component" value="Unassembled WGS sequence"/>
</dbReference>
<keyword evidence="4" id="KW-1185">Reference proteome</keyword>
<keyword evidence="2" id="KW-0472">Membrane</keyword>
<proteinExistence type="predicted"/>
<dbReference type="EMBL" id="MVGC01000244">
    <property type="protein sequence ID" value="RJE21210.1"/>
    <property type="molecule type" value="Genomic_DNA"/>
</dbReference>
<evidence type="ECO:0000313" key="4">
    <source>
        <dbReference type="Proteomes" id="UP000266188"/>
    </source>
</evidence>
<accession>A0A3A2ZF55</accession>
<comment type="caution">
    <text evidence="3">The sequence shown here is derived from an EMBL/GenBank/DDBJ whole genome shotgun (WGS) entry which is preliminary data.</text>
</comment>
<evidence type="ECO:0000256" key="1">
    <source>
        <dbReference type="SAM" id="MobiDB-lite"/>
    </source>
</evidence>
<dbReference type="GO" id="GO:0016020">
    <property type="term" value="C:membrane"/>
    <property type="evidence" value="ECO:0007669"/>
    <property type="project" value="TreeGrafter"/>
</dbReference>
<gene>
    <name evidence="3" type="ORF">PHISCL_06453</name>
</gene>
<dbReference type="InterPro" id="IPR010721">
    <property type="entry name" value="UstE-like"/>
</dbReference>
<evidence type="ECO:0000313" key="3">
    <source>
        <dbReference type="EMBL" id="RJE21210.1"/>
    </source>
</evidence>
<dbReference type="PANTHER" id="PTHR32251:SF23">
    <property type="entry name" value="3-OXO-5-ALPHA-STEROID 4-DEHYDROGENASE (DUF1295)"/>
    <property type="match status" value="1"/>
</dbReference>
<dbReference type="Gene3D" id="1.20.120.1630">
    <property type="match status" value="1"/>
</dbReference>
<reference evidence="4" key="1">
    <citation type="submission" date="2017-02" db="EMBL/GenBank/DDBJ databases">
        <authorList>
            <person name="Tafer H."/>
            <person name="Lopandic K."/>
        </authorList>
    </citation>
    <scope>NUCLEOTIDE SEQUENCE [LARGE SCALE GENOMIC DNA]</scope>
    <source>
        <strain evidence="4">CBS 366.77</strain>
    </source>
</reference>
<evidence type="ECO:0000256" key="2">
    <source>
        <dbReference type="SAM" id="Phobius"/>
    </source>
</evidence>
<name>A0A3A2ZF55_9EURO</name>
<sequence length="375" mass="42694">MALPLPDVQSVADCATFSHTVLPFLPQLQGLPTRICEAGKSLDSLKEIYLTTNPLVTAVAFCLSLAALVFIVSELTSNYSQVDRLWSILPTVYNGHFVVWARMVGIQNQSLDTIAVISAIWSARLTFNYWRKGGYKLGAEDYRWEIVRSKINNRVLFTIFNIFFISLTQSLLLLLINTPTYTFLLLSQSPGAATQFSLPDLAFSRFAFCLIIIEYFADQQQWDFHCAKHAYQKTARVPDQYKDQFSPEDLDRGFVVSGLWSWCRHPNFVAEQAIWLTLYLWSCYRTGSYIQWTGLGVLGYLLIFQGSTRLTEWISAGKYPEYKEYQARVGRFIPRWTVEPKGVAAVKKNKSKARQSDEDADGAEESTKNEGKKSK</sequence>
<keyword evidence="2" id="KW-1133">Transmembrane helix</keyword>
<dbReference type="Pfam" id="PF06966">
    <property type="entry name" value="DUF1295"/>
    <property type="match status" value="1"/>
</dbReference>
<feature type="transmembrane region" description="Helical" evidence="2">
    <location>
        <begin position="151"/>
        <end position="176"/>
    </location>
</feature>
<feature type="region of interest" description="Disordered" evidence="1">
    <location>
        <begin position="344"/>
        <end position="375"/>
    </location>
</feature>
<dbReference type="PANTHER" id="PTHR32251">
    <property type="entry name" value="3-OXO-5-ALPHA-STEROID 4-DEHYDROGENASE"/>
    <property type="match status" value="1"/>
</dbReference>
<keyword evidence="2" id="KW-0812">Transmembrane</keyword>
<dbReference type="AlphaFoldDB" id="A0A3A2ZF55"/>
<feature type="compositionally biased region" description="Basic and acidic residues" evidence="1">
    <location>
        <begin position="365"/>
        <end position="375"/>
    </location>
</feature>
<dbReference type="OrthoDB" id="201504at2759"/>
<organism evidence="3 4">
    <name type="scientific">Aspergillus sclerotialis</name>
    <dbReference type="NCBI Taxonomy" id="2070753"/>
    <lineage>
        <taxon>Eukaryota</taxon>
        <taxon>Fungi</taxon>
        <taxon>Dikarya</taxon>
        <taxon>Ascomycota</taxon>
        <taxon>Pezizomycotina</taxon>
        <taxon>Eurotiomycetes</taxon>
        <taxon>Eurotiomycetidae</taxon>
        <taxon>Eurotiales</taxon>
        <taxon>Aspergillaceae</taxon>
        <taxon>Aspergillus</taxon>
        <taxon>Aspergillus subgen. Polypaecilum</taxon>
    </lineage>
</organism>
<protein>
    <submittedName>
        <fullName evidence="3">DUF1295 domain protein</fullName>
    </submittedName>
</protein>